<evidence type="ECO:0000256" key="1">
    <source>
        <dbReference type="SAM" id="Coils"/>
    </source>
</evidence>
<comment type="caution">
    <text evidence="3">The sequence shown here is derived from an EMBL/GenBank/DDBJ whole genome shotgun (WGS) entry which is preliminary data.</text>
</comment>
<keyword evidence="2" id="KW-1133">Transmembrane helix</keyword>
<evidence type="ECO:0000313" key="4">
    <source>
        <dbReference type="Proteomes" id="UP000640786"/>
    </source>
</evidence>
<sequence>MEDIIAIFIFSAIGLSLLSVIAIGGYVTVKQQQHKQKELEIELLRLENEAFMLLERKAIREGKQLEE</sequence>
<keyword evidence="2" id="KW-0472">Membrane</keyword>
<keyword evidence="2" id="KW-0812">Transmembrane</keyword>
<protein>
    <submittedName>
        <fullName evidence="3">Uncharacterized protein</fullName>
    </submittedName>
</protein>
<feature type="transmembrane region" description="Helical" evidence="2">
    <location>
        <begin position="6"/>
        <end position="29"/>
    </location>
</feature>
<dbReference type="Proteomes" id="UP000640786">
    <property type="component" value="Unassembled WGS sequence"/>
</dbReference>
<evidence type="ECO:0000313" key="3">
    <source>
        <dbReference type="EMBL" id="MBD7944834.1"/>
    </source>
</evidence>
<proteinExistence type="predicted"/>
<dbReference type="RefSeq" id="WP_144538294.1">
    <property type="nucleotide sequence ID" value="NZ_JACSQO010000005.1"/>
</dbReference>
<dbReference type="EMBL" id="JACSQO010000005">
    <property type="protein sequence ID" value="MBD7944834.1"/>
    <property type="molecule type" value="Genomic_DNA"/>
</dbReference>
<gene>
    <name evidence="3" type="ORF">H9650_11975</name>
</gene>
<organism evidence="3 4">
    <name type="scientific">Psychrobacillus faecigallinarum</name>
    <dbReference type="NCBI Taxonomy" id="2762235"/>
    <lineage>
        <taxon>Bacteria</taxon>
        <taxon>Bacillati</taxon>
        <taxon>Bacillota</taxon>
        <taxon>Bacilli</taxon>
        <taxon>Bacillales</taxon>
        <taxon>Bacillaceae</taxon>
        <taxon>Psychrobacillus</taxon>
    </lineage>
</organism>
<keyword evidence="4" id="KW-1185">Reference proteome</keyword>
<keyword evidence="1" id="KW-0175">Coiled coil</keyword>
<feature type="coiled-coil region" evidence="1">
    <location>
        <begin position="29"/>
        <end position="56"/>
    </location>
</feature>
<accession>A0ABR8RAR9</accession>
<reference evidence="3 4" key="1">
    <citation type="submission" date="2020-08" db="EMBL/GenBank/DDBJ databases">
        <title>A Genomic Blueprint of the Chicken Gut Microbiome.</title>
        <authorList>
            <person name="Gilroy R."/>
            <person name="Ravi A."/>
            <person name="Getino M."/>
            <person name="Pursley I."/>
            <person name="Horton D.L."/>
            <person name="Alikhan N.-F."/>
            <person name="Baker D."/>
            <person name="Gharbi K."/>
            <person name="Hall N."/>
            <person name="Watson M."/>
            <person name="Adriaenssens E.M."/>
            <person name="Foster-Nyarko E."/>
            <person name="Jarju S."/>
            <person name="Secka A."/>
            <person name="Antonio M."/>
            <person name="Oren A."/>
            <person name="Chaudhuri R."/>
            <person name="La Ragione R.M."/>
            <person name="Hildebrand F."/>
            <person name="Pallen M.J."/>
        </authorList>
    </citation>
    <scope>NUCLEOTIDE SEQUENCE [LARGE SCALE GENOMIC DNA]</scope>
    <source>
        <strain evidence="3 4">Sa2BUA9</strain>
    </source>
</reference>
<evidence type="ECO:0000256" key="2">
    <source>
        <dbReference type="SAM" id="Phobius"/>
    </source>
</evidence>
<name>A0ABR8RAR9_9BACI</name>